<evidence type="ECO:0000256" key="4">
    <source>
        <dbReference type="ARBA" id="ARBA00022519"/>
    </source>
</evidence>
<dbReference type="PANTHER" id="PTHR10566">
    <property type="entry name" value="CHAPERONE-ACTIVITY OF BC1 COMPLEX CABC1 -RELATED"/>
    <property type="match status" value="1"/>
</dbReference>
<dbReference type="CDD" id="cd13972">
    <property type="entry name" value="UbiB"/>
    <property type="match status" value="1"/>
</dbReference>
<gene>
    <name evidence="14" type="primary">ubiB</name>
    <name evidence="14" type="ORF">U1T56_07200</name>
</gene>
<evidence type="ECO:0000256" key="3">
    <source>
        <dbReference type="ARBA" id="ARBA00022475"/>
    </source>
</evidence>
<dbReference type="Proteomes" id="UP001375743">
    <property type="component" value="Unassembled WGS sequence"/>
</dbReference>
<evidence type="ECO:0000256" key="1">
    <source>
        <dbReference type="ARBA" id="ARBA00005020"/>
    </source>
</evidence>
<dbReference type="EMBL" id="JBBLZC010000005">
    <property type="protein sequence ID" value="MEK0082931.1"/>
    <property type="molecule type" value="Genomic_DNA"/>
</dbReference>
<keyword evidence="11" id="KW-1133">Transmembrane helix</keyword>
<evidence type="ECO:0000259" key="13">
    <source>
        <dbReference type="Pfam" id="PF03109"/>
    </source>
</evidence>
<proteinExistence type="inferred from homology"/>
<evidence type="ECO:0000256" key="7">
    <source>
        <dbReference type="ARBA" id="ARBA00022692"/>
    </source>
</evidence>
<keyword evidence="6" id="KW-0831">Ubiquinone biosynthesis</keyword>
<evidence type="ECO:0000256" key="9">
    <source>
        <dbReference type="ARBA" id="ARBA00022777"/>
    </source>
</evidence>
<dbReference type="SUPFAM" id="SSF56112">
    <property type="entry name" value="Protein kinase-like (PK-like)"/>
    <property type="match status" value="1"/>
</dbReference>
<evidence type="ECO:0000256" key="11">
    <source>
        <dbReference type="ARBA" id="ARBA00022989"/>
    </source>
</evidence>
<dbReference type="RefSeq" id="WP_418158779.1">
    <property type="nucleotide sequence ID" value="NZ_JBBLZC010000005.1"/>
</dbReference>
<evidence type="ECO:0000256" key="10">
    <source>
        <dbReference type="ARBA" id="ARBA00022840"/>
    </source>
</evidence>
<dbReference type="InterPro" id="IPR004147">
    <property type="entry name" value="ABC1_dom"/>
</dbReference>
<feature type="domain" description="ABC1 atypical kinase-like" evidence="13">
    <location>
        <begin position="92"/>
        <end position="336"/>
    </location>
</feature>
<comment type="caution">
    <text evidence="14">The sequence shown here is derived from an EMBL/GenBank/DDBJ whole genome shotgun (WGS) entry which is preliminary data.</text>
</comment>
<keyword evidence="7" id="KW-0812">Transmembrane</keyword>
<evidence type="ECO:0000313" key="14">
    <source>
        <dbReference type="EMBL" id="MEK0082931.1"/>
    </source>
</evidence>
<reference evidence="14 15" key="1">
    <citation type="submission" date="2024-01" db="EMBL/GenBank/DDBJ databases">
        <title>Multi-omics insights into the function and evolution of sodium benzoate biodegradation pathways in Benzoatithermus flavus gen. nov., sp. nov. from hot spring.</title>
        <authorList>
            <person name="Hu C.-J."/>
            <person name="Li W.-J."/>
        </authorList>
    </citation>
    <scope>NUCLEOTIDE SEQUENCE [LARGE SCALE GENOMIC DNA]</scope>
    <source>
        <strain evidence="14 15">SYSU G07066</strain>
    </source>
</reference>
<dbReference type="InterPro" id="IPR011009">
    <property type="entry name" value="Kinase-like_dom_sf"/>
</dbReference>
<keyword evidence="5" id="KW-0808">Transferase</keyword>
<evidence type="ECO:0000256" key="6">
    <source>
        <dbReference type="ARBA" id="ARBA00022688"/>
    </source>
</evidence>
<name>A0ABU8XPH0_9PROT</name>
<keyword evidence="8" id="KW-0547">Nucleotide-binding</keyword>
<keyword evidence="4" id="KW-0997">Cell inner membrane</keyword>
<evidence type="ECO:0000256" key="5">
    <source>
        <dbReference type="ARBA" id="ARBA00022679"/>
    </source>
</evidence>
<dbReference type="NCBIfam" id="TIGR01982">
    <property type="entry name" value="UbiB"/>
    <property type="match status" value="1"/>
</dbReference>
<dbReference type="PANTHER" id="PTHR10566:SF113">
    <property type="entry name" value="PROTEIN ACTIVITY OF BC1 COMPLEX KINASE 7, CHLOROPLASTIC"/>
    <property type="match status" value="1"/>
</dbReference>
<organism evidence="14 15">
    <name type="scientific">Benzoatithermus flavus</name>
    <dbReference type="NCBI Taxonomy" id="3108223"/>
    <lineage>
        <taxon>Bacteria</taxon>
        <taxon>Pseudomonadati</taxon>
        <taxon>Pseudomonadota</taxon>
        <taxon>Alphaproteobacteria</taxon>
        <taxon>Geminicoccales</taxon>
        <taxon>Geminicoccaceae</taxon>
        <taxon>Benzoatithermus</taxon>
    </lineage>
</organism>
<comment type="pathway">
    <text evidence="1">Cofactor biosynthesis; ubiquinone biosynthesis [regulation].</text>
</comment>
<dbReference type="InterPro" id="IPR045308">
    <property type="entry name" value="UbiB_bact"/>
</dbReference>
<evidence type="ECO:0000256" key="12">
    <source>
        <dbReference type="ARBA" id="ARBA00023136"/>
    </source>
</evidence>
<comment type="similarity">
    <text evidence="2">Belongs to the protein kinase superfamily. ADCK protein kinase family.</text>
</comment>
<keyword evidence="10" id="KW-0067">ATP-binding</keyword>
<accession>A0ABU8XPH0</accession>
<keyword evidence="3" id="KW-1003">Cell membrane</keyword>
<sequence length="506" mass="56218">MLRELRNGVRLVETVRCLVRHNALFPLALLPLPRPVLRLAELIGNKAAPGRPGERLARALQELGPTFIKLGQSLAVRSDLLGETIARDLSELQDRLPSFPAAKARAVIEAELERPLPALFSSFDDEPVAAASIAQVHFAVTTEGEEVAVKILRPGIELAVERDLDFLLWLAQWVERLRPGLRRYRPVETVLTLAVTTRREMDLRLEAAAAAEFAANCALDEGFRVPRVDWRRTSRRVVTFERVHGLPIDERAVLLAAGHDPDRIMAKAAAVFFNQVFRDGLFHADMHPGNMLVDAHGDIVALDFGIMGRLDLATRRNLAEILVGFLTRDYSRVAEVFFRAGYVPAHQDPQAFQQACRAVGEPILGLPLDEISLGKLLGQLLAVAEQFEMEQQPELVLLQKTMVVAEGVGRALNPNVNIWQLAQPMVENWIRDHLGPEARLQQAVVDGLDMLQRLPSLVARAERLALVLGDDARRPRRVVLHARAWSWPAYLLTGVALGVLLSRLVG</sequence>
<evidence type="ECO:0000256" key="8">
    <source>
        <dbReference type="ARBA" id="ARBA00022741"/>
    </source>
</evidence>
<evidence type="ECO:0000256" key="2">
    <source>
        <dbReference type="ARBA" id="ARBA00009670"/>
    </source>
</evidence>
<dbReference type="InterPro" id="IPR050154">
    <property type="entry name" value="UbiB_kinase"/>
</dbReference>
<keyword evidence="9" id="KW-0418">Kinase</keyword>
<dbReference type="InterPro" id="IPR010232">
    <property type="entry name" value="UbiB"/>
</dbReference>
<dbReference type="Pfam" id="PF03109">
    <property type="entry name" value="ABC1"/>
    <property type="match status" value="1"/>
</dbReference>
<evidence type="ECO:0000313" key="15">
    <source>
        <dbReference type="Proteomes" id="UP001375743"/>
    </source>
</evidence>
<keyword evidence="12" id="KW-0472">Membrane</keyword>
<protein>
    <submittedName>
        <fullName evidence="14">2-polyprenylphenol 6-hydroxylase</fullName>
    </submittedName>
</protein>
<keyword evidence="15" id="KW-1185">Reference proteome</keyword>